<name>A0A1G9HEB5_9RHOB</name>
<dbReference type="AlphaFoldDB" id="A0A1G9HEB5"/>
<protein>
    <submittedName>
        <fullName evidence="2">Uncharacterized protein</fullName>
    </submittedName>
</protein>
<evidence type="ECO:0000256" key="1">
    <source>
        <dbReference type="SAM" id="MobiDB-lite"/>
    </source>
</evidence>
<reference evidence="3" key="1">
    <citation type="submission" date="2016-10" db="EMBL/GenBank/DDBJ databases">
        <authorList>
            <person name="Varghese N."/>
            <person name="Submissions S."/>
        </authorList>
    </citation>
    <scope>NUCLEOTIDE SEQUENCE [LARGE SCALE GENOMIC DNA]</scope>
    <source>
        <strain evidence="3">CGMCC 1.10789</strain>
    </source>
</reference>
<feature type="compositionally biased region" description="Basic residues" evidence="1">
    <location>
        <begin position="51"/>
        <end position="68"/>
    </location>
</feature>
<accession>A0A1G9HEB5</accession>
<dbReference type="Proteomes" id="UP000199328">
    <property type="component" value="Unassembled WGS sequence"/>
</dbReference>
<feature type="region of interest" description="Disordered" evidence="1">
    <location>
        <begin position="25"/>
        <end position="68"/>
    </location>
</feature>
<organism evidence="2 3">
    <name type="scientific">Meinhardsimonia xiamenensis</name>
    <dbReference type="NCBI Taxonomy" id="990712"/>
    <lineage>
        <taxon>Bacteria</taxon>
        <taxon>Pseudomonadati</taxon>
        <taxon>Pseudomonadota</taxon>
        <taxon>Alphaproteobacteria</taxon>
        <taxon>Rhodobacterales</taxon>
        <taxon>Paracoccaceae</taxon>
        <taxon>Meinhardsimonia</taxon>
    </lineage>
</organism>
<gene>
    <name evidence="2" type="ORF">SAMN05216257_1138</name>
</gene>
<evidence type="ECO:0000313" key="2">
    <source>
        <dbReference type="EMBL" id="SDL11202.1"/>
    </source>
</evidence>
<feature type="compositionally biased region" description="Basic and acidic residues" evidence="1">
    <location>
        <begin position="35"/>
        <end position="50"/>
    </location>
</feature>
<dbReference type="EMBL" id="FNFV01000013">
    <property type="protein sequence ID" value="SDL11202.1"/>
    <property type="molecule type" value="Genomic_DNA"/>
</dbReference>
<evidence type="ECO:0000313" key="3">
    <source>
        <dbReference type="Proteomes" id="UP000199328"/>
    </source>
</evidence>
<keyword evidence="3" id="KW-1185">Reference proteome</keyword>
<proteinExistence type="predicted"/>
<sequence length="68" mass="7470">MADPMKNSVTSAVCNCKEPIGMSASLEMGGSTSEAWKEKPPKLAQKDAGRRRMLKSGRCKRRAARMEI</sequence>